<dbReference type="Proteomes" id="UP000480854">
    <property type="component" value="Unassembled WGS sequence"/>
</dbReference>
<sequence>MTFLKRAAAALLATTALAAVSTPSLAQDFKGKSAGDILVRARALAVIPQEDGDLIGGGPFGGSNIGSVNIESDYIPELDVSYFITDNIALELIAGTTRHKVSGSLITGNNIDVGKVSLLPPTLTAQYHFFTKERVSPYVGAGINYTWFYDETAARKTNADNFTTNTVDYKNRFGWALQAGVDVALTGNWSLNLDVKKIFLKTDVTANVSGVPVTSDVRIDPWLVGIGVGYRF</sequence>
<keyword evidence="2" id="KW-0732">Signal</keyword>
<dbReference type="GO" id="GO:0019867">
    <property type="term" value="C:outer membrane"/>
    <property type="evidence" value="ECO:0007669"/>
    <property type="project" value="InterPro"/>
</dbReference>
<dbReference type="InterPro" id="IPR011250">
    <property type="entry name" value="OMP/PagP_B-barrel"/>
</dbReference>
<evidence type="ECO:0000313" key="4">
    <source>
        <dbReference type="Proteomes" id="UP000480854"/>
    </source>
</evidence>
<dbReference type="InterPro" id="IPR005618">
    <property type="entry name" value="OMPW"/>
</dbReference>
<dbReference type="Pfam" id="PF03922">
    <property type="entry name" value="OmpW"/>
    <property type="match status" value="1"/>
</dbReference>
<proteinExistence type="inferred from homology"/>
<dbReference type="PANTHER" id="PTHR36920:SF1">
    <property type="entry name" value="OUTER MEMBRANE PROTEIN W"/>
    <property type="match status" value="1"/>
</dbReference>
<dbReference type="SUPFAM" id="SSF56925">
    <property type="entry name" value="OMPA-like"/>
    <property type="match status" value="1"/>
</dbReference>
<evidence type="ECO:0000313" key="3">
    <source>
        <dbReference type="EMBL" id="KAA0684198.1"/>
    </source>
</evidence>
<evidence type="ECO:0000256" key="1">
    <source>
        <dbReference type="ARBA" id="ARBA00009330"/>
    </source>
</evidence>
<evidence type="ECO:0000256" key="2">
    <source>
        <dbReference type="SAM" id="SignalP"/>
    </source>
</evidence>
<dbReference type="GO" id="GO:0055085">
    <property type="term" value="P:transmembrane transport"/>
    <property type="evidence" value="ECO:0007669"/>
    <property type="project" value="TreeGrafter"/>
</dbReference>
<feature type="signal peptide" evidence="2">
    <location>
        <begin position="1"/>
        <end position="26"/>
    </location>
</feature>
<accession>A0A9W7NP34</accession>
<dbReference type="PANTHER" id="PTHR36920">
    <property type="match status" value="1"/>
</dbReference>
<dbReference type="AlphaFoldDB" id="A0A9W7NP34"/>
<keyword evidence="4" id="KW-1185">Reference proteome</keyword>
<gene>
    <name evidence="3" type="ORF">DS843_01830</name>
</gene>
<comment type="similarity">
    <text evidence="1">Belongs to the OmpW/AlkL family.</text>
</comment>
<organism evidence="3 4">
    <name type="scientific">Roseomonas genomospecies 6</name>
    <dbReference type="NCBI Taxonomy" id="214106"/>
    <lineage>
        <taxon>Bacteria</taxon>
        <taxon>Pseudomonadati</taxon>
        <taxon>Pseudomonadota</taxon>
        <taxon>Alphaproteobacteria</taxon>
        <taxon>Acetobacterales</taxon>
        <taxon>Roseomonadaceae</taxon>
        <taxon>Roseomonas</taxon>
    </lineage>
</organism>
<dbReference type="EMBL" id="QOKW01000001">
    <property type="protein sequence ID" value="KAA0684198.1"/>
    <property type="molecule type" value="Genomic_DNA"/>
</dbReference>
<dbReference type="Gene3D" id="2.40.160.20">
    <property type="match status" value="1"/>
</dbReference>
<name>A0A9W7NP34_9PROT</name>
<feature type="chain" id="PRO_5040721944" evidence="2">
    <location>
        <begin position="27"/>
        <end position="232"/>
    </location>
</feature>
<comment type="caution">
    <text evidence="3">The sequence shown here is derived from an EMBL/GenBank/DDBJ whole genome shotgun (WGS) entry which is preliminary data.</text>
</comment>
<reference evidence="3 4" key="1">
    <citation type="submission" date="2018-07" db="EMBL/GenBank/DDBJ databases">
        <title>Genome sequence of Azospirillum sp. ATCC 49961.</title>
        <authorList>
            <person name="Sant'Anna F.H."/>
            <person name="Baldani J.I."/>
            <person name="Zilli J.E."/>
            <person name="Reis V.M."/>
            <person name="Hartmann A."/>
            <person name="Cruz L."/>
            <person name="de Souza E.M."/>
            <person name="de Oliveira Pedrosa F."/>
            <person name="Passaglia L.M.P."/>
        </authorList>
    </citation>
    <scope>NUCLEOTIDE SEQUENCE [LARGE SCALE GENOMIC DNA]</scope>
    <source>
        <strain evidence="3 4">ATCC 49961</strain>
    </source>
</reference>
<dbReference type="OrthoDB" id="9807574at2"/>
<dbReference type="RefSeq" id="WP_149467182.1">
    <property type="nucleotide sequence ID" value="NZ_QOKW01000001.1"/>
</dbReference>
<protein>
    <submittedName>
        <fullName evidence="3">OmpW family protein</fullName>
    </submittedName>
</protein>